<dbReference type="Pfam" id="PF13551">
    <property type="entry name" value="HTH_29"/>
    <property type="match status" value="1"/>
</dbReference>
<evidence type="ECO:0000313" key="1">
    <source>
        <dbReference type="EMBL" id="GAA0819379.1"/>
    </source>
</evidence>
<dbReference type="SUPFAM" id="SSF48295">
    <property type="entry name" value="TrpR-like"/>
    <property type="match status" value="1"/>
</dbReference>
<evidence type="ECO:0000313" key="2">
    <source>
        <dbReference type="Proteomes" id="UP001500021"/>
    </source>
</evidence>
<name>A0ABP3WM55_9GAMM</name>
<proteinExistence type="predicted"/>
<sequence>MLHTNNPIIKHKADLLNLAEELNNVSRACKVMGVSRDTFYRYQELVEEGGIDALIEKNRRTPNIKTALMKKQKRP</sequence>
<comment type="caution">
    <text evidence="1">The sequence shown here is derived from an EMBL/GenBank/DDBJ whole genome shotgun (WGS) entry which is preliminary data.</text>
</comment>
<organism evidence="1 2">
    <name type="scientific">Colwellia asteriadis</name>
    <dbReference type="NCBI Taxonomy" id="517723"/>
    <lineage>
        <taxon>Bacteria</taxon>
        <taxon>Pseudomonadati</taxon>
        <taxon>Pseudomonadota</taxon>
        <taxon>Gammaproteobacteria</taxon>
        <taxon>Alteromonadales</taxon>
        <taxon>Colwelliaceae</taxon>
        <taxon>Colwellia</taxon>
    </lineage>
</organism>
<dbReference type="EMBL" id="BAAAFA010000008">
    <property type="protein sequence ID" value="GAA0819379.1"/>
    <property type="molecule type" value="Genomic_DNA"/>
</dbReference>
<dbReference type="Proteomes" id="UP001500021">
    <property type="component" value="Unassembled WGS sequence"/>
</dbReference>
<accession>A0ABP3WM55</accession>
<keyword evidence="2" id="KW-1185">Reference proteome</keyword>
<reference evidence="2" key="1">
    <citation type="journal article" date="2019" name="Int. J. Syst. Evol. Microbiol.">
        <title>The Global Catalogue of Microorganisms (GCM) 10K type strain sequencing project: providing services to taxonomists for standard genome sequencing and annotation.</title>
        <authorList>
            <consortium name="The Broad Institute Genomics Platform"/>
            <consortium name="The Broad Institute Genome Sequencing Center for Infectious Disease"/>
            <person name="Wu L."/>
            <person name="Ma J."/>
        </authorList>
    </citation>
    <scope>NUCLEOTIDE SEQUENCE [LARGE SCALE GENOMIC DNA]</scope>
    <source>
        <strain evidence="2">JCM 15608</strain>
    </source>
</reference>
<dbReference type="InterPro" id="IPR010921">
    <property type="entry name" value="Trp_repressor/repl_initiator"/>
</dbReference>
<protein>
    <submittedName>
        <fullName evidence="1">Uncharacterized protein</fullName>
    </submittedName>
</protein>
<gene>
    <name evidence="1" type="ORF">GCM10009111_23300</name>
</gene>